<dbReference type="PANTHER" id="PTHR42973">
    <property type="entry name" value="BINDING OXIDOREDUCTASE, PUTATIVE (AFU_ORTHOLOGUE AFUA_1G17690)-RELATED"/>
    <property type="match status" value="1"/>
</dbReference>
<protein>
    <recommendedName>
        <fullName evidence="5">FAD-binding PCMH-type domain-containing protein</fullName>
    </recommendedName>
</protein>
<feature type="domain" description="FAD-binding PCMH-type" evidence="5">
    <location>
        <begin position="1"/>
        <end position="116"/>
    </location>
</feature>
<evidence type="ECO:0000256" key="1">
    <source>
        <dbReference type="ARBA" id="ARBA00005466"/>
    </source>
</evidence>
<proteinExistence type="inferred from homology"/>
<dbReference type="Proteomes" id="UP001521222">
    <property type="component" value="Unassembled WGS sequence"/>
</dbReference>
<name>A0ABR3S365_9PLEO</name>
<evidence type="ECO:0000313" key="7">
    <source>
        <dbReference type="Proteomes" id="UP001521222"/>
    </source>
</evidence>
<dbReference type="EMBL" id="JAKIXB020000002">
    <property type="protein sequence ID" value="KAL1610953.1"/>
    <property type="molecule type" value="Genomic_DNA"/>
</dbReference>
<dbReference type="InterPro" id="IPR050416">
    <property type="entry name" value="FAD-linked_Oxidoreductase"/>
</dbReference>
<organism evidence="6 7">
    <name type="scientific">Nothophoma quercina</name>
    <dbReference type="NCBI Taxonomy" id="749835"/>
    <lineage>
        <taxon>Eukaryota</taxon>
        <taxon>Fungi</taxon>
        <taxon>Dikarya</taxon>
        <taxon>Ascomycota</taxon>
        <taxon>Pezizomycotina</taxon>
        <taxon>Dothideomycetes</taxon>
        <taxon>Pleosporomycetidae</taxon>
        <taxon>Pleosporales</taxon>
        <taxon>Pleosporineae</taxon>
        <taxon>Didymellaceae</taxon>
        <taxon>Nothophoma</taxon>
    </lineage>
</organism>
<dbReference type="InterPro" id="IPR016166">
    <property type="entry name" value="FAD-bd_PCMH"/>
</dbReference>
<comment type="similarity">
    <text evidence="1">Belongs to the oxygen-dependent FAD-linked oxidoreductase family.</text>
</comment>
<dbReference type="Pfam" id="PF01565">
    <property type="entry name" value="FAD_binding_4"/>
    <property type="match status" value="1"/>
</dbReference>
<keyword evidence="2" id="KW-0285">Flavoprotein</keyword>
<evidence type="ECO:0000259" key="5">
    <source>
        <dbReference type="PROSITE" id="PS51387"/>
    </source>
</evidence>
<dbReference type="InterPro" id="IPR036318">
    <property type="entry name" value="FAD-bd_PCMH-like_sf"/>
</dbReference>
<dbReference type="SUPFAM" id="SSF56176">
    <property type="entry name" value="FAD-binding/transporter-associated domain-like"/>
    <property type="match status" value="1"/>
</dbReference>
<keyword evidence="3" id="KW-0274">FAD</keyword>
<keyword evidence="7" id="KW-1185">Reference proteome</keyword>
<dbReference type="InterPro" id="IPR006094">
    <property type="entry name" value="Oxid_FAD_bind_N"/>
</dbReference>
<keyword evidence="4" id="KW-0560">Oxidoreductase</keyword>
<evidence type="ECO:0000256" key="4">
    <source>
        <dbReference type="ARBA" id="ARBA00023002"/>
    </source>
</evidence>
<evidence type="ECO:0000256" key="2">
    <source>
        <dbReference type="ARBA" id="ARBA00022630"/>
    </source>
</evidence>
<dbReference type="Gene3D" id="3.40.462.20">
    <property type="match status" value="1"/>
</dbReference>
<reference evidence="6 7" key="1">
    <citation type="submission" date="2024-02" db="EMBL/GenBank/DDBJ databases">
        <title>De novo assembly and annotation of 12 fungi associated with fruit tree decline syndrome in Ontario, Canada.</title>
        <authorList>
            <person name="Sulman M."/>
            <person name="Ellouze W."/>
            <person name="Ilyukhin E."/>
        </authorList>
    </citation>
    <scope>NUCLEOTIDE SEQUENCE [LARGE SCALE GENOMIC DNA]</scope>
    <source>
        <strain evidence="6 7">M97-236</strain>
    </source>
</reference>
<gene>
    <name evidence="6" type="ORF">SLS59_000590</name>
</gene>
<evidence type="ECO:0000256" key="3">
    <source>
        <dbReference type="ARBA" id="ARBA00022827"/>
    </source>
</evidence>
<dbReference type="Gene3D" id="3.30.465.10">
    <property type="match status" value="1"/>
</dbReference>
<dbReference type="PANTHER" id="PTHR42973:SF53">
    <property type="entry name" value="FAD-BINDING PCMH-TYPE DOMAIN-CONTAINING PROTEIN-RELATED"/>
    <property type="match status" value="1"/>
</dbReference>
<dbReference type="InterPro" id="IPR016169">
    <property type="entry name" value="FAD-bd_PCMH_sub2"/>
</dbReference>
<evidence type="ECO:0000313" key="6">
    <source>
        <dbReference type="EMBL" id="KAL1610953.1"/>
    </source>
</evidence>
<sequence length="390" mass="42659">MNATVFDTESKIASIEPGSRWNQVYATLDPQGVTVAGGRAGTVGVAGFLLGGGNSFYTSQQGFACDNVRNFEIVLASGDVISANANENEDLFQVLKGGSGSNFGIVTRFDVQAFTANNMWGGIMVYPKSVGQQHIETYHAWTENVNNYPEGSSIIFWSYLPDMKDIVILAAYEDTAGNKAPSGFDMTMAIPDAVASTMRIASHKELTDELEQATGYHDIWFTMTFKNDVRIYQKLVELHEEFVNRWKAEVSDPDFVTQCMFQSIATGFSQHSVAKGGNVLGLDAQKDNVVMLLYNIAVKSPELEALARKKLMASGEVMKQYAASLDGLVDWTYLNYADGTQDPLSSYGAKNVAKIWAAAAKYDPKQVFQTRVPGGFKISKVGNDGRKSEL</sequence>
<accession>A0ABR3S365</accession>
<dbReference type="PROSITE" id="PS51387">
    <property type="entry name" value="FAD_PCMH"/>
    <property type="match status" value="1"/>
</dbReference>
<comment type="caution">
    <text evidence="6">The sequence shown here is derived from an EMBL/GenBank/DDBJ whole genome shotgun (WGS) entry which is preliminary data.</text>
</comment>